<dbReference type="Pfam" id="PF08423">
    <property type="entry name" value="Rad51"/>
    <property type="match status" value="1"/>
</dbReference>
<dbReference type="SUPFAM" id="SSF52540">
    <property type="entry name" value="P-loop containing nucleoside triphosphate hydrolases"/>
    <property type="match status" value="1"/>
</dbReference>
<dbReference type="GO" id="GO:0003697">
    <property type="term" value="F:single-stranded DNA binding"/>
    <property type="evidence" value="ECO:0007669"/>
    <property type="project" value="TreeGrafter"/>
</dbReference>
<feature type="region of interest" description="Disordered" evidence="3">
    <location>
        <begin position="79"/>
        <end position="118"/>
    </location>
</feature>
<dbReference type="PANTHER" id="PTHR22942:SF66">
    <property type="entry name" value="RE19845P"/>
    <property type="match status" value="1"/>
</dbReference>
<feature type="region of interest" description="Disordered" evidence="3">
    <location>
        <begin position="608"/>
        <end position="634"/>
    </location>
</feature>
<evidence type="ECO:0000256" key="1">
    <source>
        <dbReference type="ARBA" id="ARBA00022741"/>
    </source>
</evidence>
<keyword evidence="2" id="KW-0067">ATP-binding</keyword>
<dbReference type="Proteomes" id="UP000658997">
    <property type="component" value="Unassembled WGS sequence"/>
</dbReference>
<evidence type="ECO:0000313" key="5">
    <source>
        <dbReference type="EMBL" id="SAM82176.1"/>
    </source>
</evidence>
<dbReference type="GO" id="GO:0061982">
    <property type="term" value="P:meiosis I cell cycle process"/>
    <property type="evidence" value="ECO:0007669"/>
    <property type="project" value="UniProtKB-ARBA"/>
</dbReference>
<dbReference type="GO" id="GO:0042148">
    <property type="term" value="P:DNA strand invasion"/>
    <property type="evidence" value="ECO:0007669"/>
    <property type="project" value="TreeGrafter"/>
</dbReference>
<evidence type="ECO:0000256" key="3">
    <source>
        <dbReference type="SAM" id="MobiDB-lite"/>
    </source>
</evidence>
<organism evidence="5 7">
    <name type="scientific">Ustilago bromivora</name>
    <dbReference type="NCBI Taxonomy" id="307758"/>
    <lineage>
        <taxon>Eukaryota</taxon>
        <taxon>Fungi</taxon>
        <taxon>Dikarya</taxon>
        <taxon>Basidiomycota</taxon>
        <taxon>Ustilaginomycotina</taxon>
        <taxon>Ustilaginomycetes</taxon>
        <taxon>Ustilaginales</taxon>
        <taxon>Ustilaginaceae</taxon>
        <taxon>Ustilago</taxon>
    </lineage>
</organism>
<feature type="region of interest" description="Disordered" evidence="3">
    <location>
        <begin position="133"/>
        <end position="178"/>
    </location>
</feature>
<name>A0A1K0G400_9BASI</name>
<dbReference type="Proteomes" id="UP000179920">
    <property type="component" value="Chromosome VII"/>
</dbReference>
<dbReference type="GO" id="GO:0000150">
    <property type="term" value="F:DNA strand exchange activity"/>
    <property type="evidence" value="ECO:0007669"/>
    <property type="project" value="TreeGrafter"/>
</dbReference>
<keyword evidence="8" id="KW-1185">Reference proteome</keyword>
<accession>A0A1K0G400</accession>
<dbReference type="EMBL" id="LT558123">
    <property type="protein sequence ID" value="SAM82176.1"/>
    <property type="molecule type" value="Genomic_DNA"/>
</dbReference>
<dbReference type="EMBL" id="ULHB01000034">
    <property type="protein sequence ID" value="SYW78099.1"/>
    <property type="molecule type" value="Genomic_DNA"/>
</dbReference>
<reference evidence="7" key="1">
    <citation type="submission" date="2016-04" db="EMBL/GenBank/DDBJ databases">
        <authorList>
            <person name="Guldener U."/>
            <person name="Guldener U."/>
        </authorList>
    </citation>
    <scope>NUCLEOTIDE SEQUENCE [LARGE SCALE GENOMIC DNA]</scope>
    <source>
        <strain evidence="7">UB2112</strain>
    </source>
</reference>
<keyword evidence="1" id="KW-0547">Nucleotide-binding</keyword>
<dbReference type="InterPro" id="IPR013632">
    <property type="entry name" value="Rad51_C"/>
</dbReference>
<evidence type="ECO:0000256" key="2">
    <source>
        <dbReference type="ARBA" id="ARBA00022840"/>
    </source>
</evidence>
<feature type="domain" description="RecA family profile 1" evidence="4">
    <location>
        <begin position="197"/>
        <end position="240"/>
    </location>
</feature>
<dbReference type="GO" id="GO:0003690">
    <property type="term" value="F:double-stranded DNA binding"/>
    <property type="evidence" value="ECO:0007669"/>
    <property type="project" value="TreeGrafter"/>
</dbReference>
<feature type="compositionally biased region" description="Basic and acidic residues" evidence="3">
    <location>
        <begin position="163"/>
        <end position="178"/>
    </location>
</feature>
<evidence type="ECO:0000313" key="7">
    <source>
        <dbReference type="Proteomes" id="UP000179920"/>
    </source>
</evidence>
<dbReference type="PANTHER" id="PTHR22942">
    <property type="entry name" value="RECA/RAD51/RADA DNA STRAND-PAIRING FAMILY MEMBER"/>
    <property type="match status" value="1"/>
</dbReference>
<reference evidence="6" key="3">
    <citation type="submission" date="2018-08" db="EMBL/GenBank/DDBJ databases">
        <authorList>
            <person name="Guldener U."/>
        </authorList>
    </citation>
    <scope>NUCLEOTIDE SEQUENCE</scope>
    <source>
        <strain evidence="6">UB2</strain>
    </source>
</reference>
<feature type="compositionally biased region" description="Acidic residues" evidence="3">
    <location>
        <begin position="133"/>
        <end position="142"/>
    </location>
</feature>
<dbReference type="PROSITE" id="PS50162">
    <property type="entry name" value="RECA_2"/>
    <property type="match status" value="1"/>
</dbReference>
<dbReference type="GO" id="GO:0005524">
    <property type="term" value="F:ATP binding"/>
    <property type="evidence" value="ECO:0007669"/>
    <property type="project" value="UniProtKB-KW"/>
</dbReference>
<evidence type="ECO:0000313" key="8">
    <source>
        <dbReference type="Proteomes" id="UP000658997"/>
    </source>
</evidence>
<feature type="compositionally biased region" description="Basic and acidic residues" evidence="3">
    <location>
        <begin position="86"/>
        <end position="106"/>
    </location>
</feature>
<dbReference type="InterPro" id="IPR027417">
    <property type="entry name" value="P-loop_NTPase"/>
</dbReference>
<proteinExistence type="predicted"/>
<sequence length="749" mass="79589">MPSLAIADIPCISKRIKACCRRAQLLSTDEILLSAPQQLQQALRISQADLDLLLLQVATAATPPPVSALDALNGKLPDQLDPSLFDTDRDHVESSQESEHSNDDRLPPASFVPPTQGYDGNFPAAQRFVFDSDEYSDSDAEAQSDHSMHHHVEMPSTFPPRATQRDVEMQGQEEQRADPGHVSIPATARDVLALGRDRHVLTTGSRELDELLRGGLRSSVLTEIVGESGSGKTQIAIQACTYAALGFAPLPETNDQQPPPSSPPSLDGELADDATLSDILQGYGMASWSDPKALHHGLGACYITSAGERGAHSIVNRALQFTHQSIRERFHRVYPIIEAEGSQHILNREILLARALELGRDQVLRNLHVACVADVEALQHALKYSLPGLISRLAEPSGKHPIRFAQTHAPSADIGIVVVDNLPSLFQEDAVAGDIDSLVQRSKMLVEIAEALKRLAAVQHQGPPSDEIASAGRPVLVLNHVSDAFGIDKEIARRFVLDSADRVRLHRLQKQGASPRTGTGQLPQSAYPDHPAAMDYATQSAFVSGLLASLPPTLAEAIGARGGDVGGGNNNNNDDGPLYVLSAKTAQLGHTWTNLINVRLYLSKTRGRVSMPPSAPHSGREGAGITESAETSTGSVKTTVRKAAVVLNPFGPTMLDREGGGRRTQVVQLRFLITPARAVHALAAYSITDASACTISADAADAAAPALALSADVAASSHVQGADADDGEKVFLPSTGLAPRSSCVGHGSG</sequence>
<reference evidence="5" key="2">
    <citation type="submission" date="2016-04" db="EMBL/GenBank/DDBJ databases">
        <authorList>
            <person name="Evans L.H."/>
            <person name="Alamgir A."/>
            <person name="Owens N."/>
            <person name="Weber N.D."/>
            <person name="Virtaneva K."/>
            <person name="Barbian K."/>
            <person name="Babar A."/>
            <person name="Rosenke K."/>
        </authorList>
    </citation>
    <scope>NUCLEOTIDE SEQUENCE</scope>
    <source>
        <strain evidence="5">UB2112</strain>
    </source>
</reference>
<dbReference type="Gene3D" id="3.40.50.300">
    <property type="entry name" value="P-loop containing nucleotide triphosphate hydrolases"/>
    <property type="match status" value="1"/>
</dbReference>
<dbReference type="OrthoDB" id="1861185at2759"/>
<gene>
    <name evidence="6" type="ORF">UBRO2_02291</name>
    <name evidence="5" type="ORF">UBRO_04847</name>
</gene>
<dbReference type="GO" id="GO:0006312">
    <property type="term" value="P:mitotic recombination"/>
    <property type="evidence" value="ECO:0007669"/>
    <property type="project" value="TreeGrafter"/>
</dbReference>
<dbReference type="GO" id="GO:0000730">
    <property type="term" value="P:DNA recombinase assembly"/>
    <property type="evidence" value="ECO:0007669"/>
    <property type="project" value="TreeGrafter"/>
</dbReference>
<protein>
    <submittedName>
        <fullName evidence="5">Probable DNA repair/recombination protein Rec2</fullName>
    </submittedName>
</protein>
<dbReference type="GO" id="GO:0140664">
    <property type="term" value="F:ATP-dependent DNA damage sensor activity"/>
    <property type="evidence" value="ECO:0007669"/>
    <property type="project" value="InterPro"/>
</dbReference>
<evidence type="ECO:0000313" key="6">
    <source>
        <dbReference type="EMBL" id="SYW78099.1"/>
    </source>
</evidence>
<dbReference type="AlphaFoldDB" id="A0A1K0G400"/>
<feature type="compositionally biased region" description="Basic and acidic residues" evidence="3">
    <location>
        <begin position="143"/>
        <end position="153"/>
    </location>
</feature>
<feature type="region of interest" description="Disordered" evidence="3">
    <location>
        <begin position="249"/>
        <end position="270"/>
    </location>
</feature>
<dbReference type="InterPro" id="IPR020588">
    <property type="entry name" value="RecA_ATP-bd"/>
</dbReference>
<evidence type="ECO:0000259" key="4">
    <source>
        <dbReference type="PROSITE" id="PS50162"/>
    </source>
</evidence>